<gene>
    <name evidence="2" type="ORF">ElyMa_005392000</name>
</gene>
<protein>
    <submittedName>
        <fullName evidence="2">Uncharacterized protein</fullName>
    </submittedName>
</protein>
<feature type="region of interest" description="Disordered" evidence="1">
    <location>
        <begin position="1"/>
        <end position="112"/>
    </location>
</feature>
<organism evidence="2 3">
    <name type="scientific">Elysia marginata</name>
    <dbReference type="NCBI Taxonomy" id="1093978"/>
    <lineage>
        <taxon>Eukaryota</taxon>
        <taxon>Metazoa</taxon>
        <taxon>Spiralia</taxon>
        <taxon>Lophotrochozoa</taxon>
        <taxon>Mollusca</taxon>
        <taxon>Gastropoda</taxon>
        <taxon>Heterobranchia</taxon>
        <taxon>Euthyneura</taxon>
        <taxon>Panpulmonata</taxon>
        <taxon>Sacoglossa</taxon>
        <taxon>Placobranchoidea</taxon>
        <taxon>Plakobranchidae</taxon>
        <taxon>Elysia</taxon>
    </lineage>
</organism>
<comment type="caution">
    <text evidence="2">The sequence shown here is derived from an EMBL/GenBank/DDBJ whole genome shotgun (WGS) entry which is preliminary data.</text>
</comment>
<evidence type="ECO:0000313" key="3">
    <source>
        <dbReference type="Proteomes" id="UP000762676"/>
    </source>
</evidence>
<keyword evidence="3" id="KW-1185">Reference proteome</keyword>
<accession>A0AAV4EFA6</accession>
<name>A0AAV4EFA6_9GAST</name>
<proteinExistence type="predicted"/>
<reference evidence="2 3" key="1">
    <citation type="journal article" date="2021" name="Elife">
        <title>Chloroplast acquisition without the gene transfer in kleptoplastic sea slugs, Plakobranchus ocellatus.</title>
        <authorList>
            <person name="Maeda T."/>
            <person name="Takahashi S."/>
            <person name="Yoshida T."/>
            <person name="Shimamura S."/>
            <person name="Takaki Y."/>
            <person name="Nagai Y."/>
            <person name="Toyoda A."/>
            <person name="Suzuki Y."/>
            <person name="Arimoto A."/>
            <person name="Ishii H."/>
            <person name="Satoh N."/>
            <person name="Nishiyama T."/>
            <person name="Hasebe M."/>
            <person name="Maruyama T."/>
            <person name="Minagawa J."/>
            <person name="Obokata J."/>
            <person name="Shigenobu S."/>
        </authorList>
    </citation>
    <scope>NUCLEOTIDE SEQUENCE [LARGE SCALE GENOMIC DNA]</scope>
</reference>
<dbReference type="EMBL" id="BMAT01010738">
    <property type="protein sequence ID" value="GFR59768.1"/>
    <property type="molecule type" value="Genomic_DNA"/>
</dbReference>
<feature type="compositionally biased region" description="Low complexity" evidence="1">
    <location>
        <begin position="65"/>
        <end position="78"/>
    </location>
</feature>
<evidence type="ECO:0000313" key="2">
    <source>
        <dbReference type="EMBL" id="GFR59768.1"/>
    </source>
</evidence>
<dbReference type="Proteomes" id="UP000762676">
    <property type="component" value="Unassembled WGS sequence"/>
</dbReference>
<sequence length="112" mass="12082">MSVTWPFAMPSQEAASLDAEMDTASRRAPDPTRSPLGPKETNIAASRCMQRPLKCRKDDYDNAADDGNSGDDSGGFSFDDTDVDDTGGMIENGDPHVIPRIQIPGAPERHFA</sequence>
<evidence type="ECO:0000256" key="1">
    <source>
        <dbReference type="SAM" id="MobiDB-lite"/>
    </source>
</evidence>
<dbReference type="AlphaFoldDB" id="A0AAV4EFA6"/>